<sequence length="75" mass="8271">MTAAKPKYPACKGLSSTWNNLTLAAFTAFSLHCSMMYVGAGELPGTLRDEALSTDEYNDRCIPSRDRATALQYYN</sequence>
<evidence type="ECO:0000313" key="1">
    <source>
        <dbReference type="EMBL" id="CZT45324.1"/>
    </source>
</evidence>
<dbReference type="EMBL" id="FJVC01000212">
    <property type="protein sequence ID" value="CZT45324.1"/>
    <property type="molecule type" value="Genomic_DNA"/>
</dbReference>
<name>A0A1E1M8B9_RHYSE</name>
<organism evidence="1 2">
    <name type="scientific">Rhynchosporium secalis</name>
    <name type="common">Barley scald fungus</name>
    <dbReference type="NCBI Taxonomy" id="38038"/>
    <lineage>
        <taxon>Eukaryota</taxon>
        <taxon>Fungi</taxon>
        <taxon>Dikarya</taxon>
        <taxon>Ascomycota</taxon>
        <taxon>Pezizomycotina</taxon>
        <taxon>Leotiomycetes</taxon>
        <taxon>Helotiales</taxon>
        <taxon>Ploettnerulaceae</taxon>
        <taxon>Rhynchosporium</taxon>
    </lineage>
</organism>
<protein>
    <submittedName>
        <fullName evidence="1">Uncharacterized protein</fullName>
    </submittedName>
</protein>
<reference evidence="2" key="1">
    <citation type="submission" date="2016-03" db="EMBL/GenBank/DDBJ databases">
        <authorList>
            <person name="Guldener U."/>
        </authorList>
    </citation>
    <scope>NUCLEOTIDE SEQUENCE [LARGE SCALE GENOMIC DNA]</scope>
</reference>
<accession>A0A1E1M8B9</accession>
<evidence type="ECO:0000313" key="2">
    <source>
        <dbReference type="Proteomes" id="UP000177625"/>
    </source>
</evidence>
<gene>
    <name evidence="1" type="ORF">RSE6_05624</name>
</gene>
<keyword evidence="2" id="KW-1185">Reference proteome</keyword>
<proteinExistence type="predicted"/>
<dbReference type="AlphaFoldDB" id="A0A1E1M8B9"/>
<dbReference type="Proteomes" id="UP000177625">
    <property type="component" value="Unassembled WGS sequence"/>
</dbReference>